<dbReference type="PANTHER" id="PTHR38788">
    <property type="entry name" value="CLR5 DOMAIN-CONTAINING PROTEIN"/>
    <property type="match status" value="1"/>
</dbReference>
<feature type="compositionally biased region" description="Polar residues" evidence="1">
    <location>
        <begin position="84"/>
        <end position="98"/>
    </location>
</feature>
<gene>
    <name evidence="3" type="ORF">BN869_000011036_1</name>
</gene>
<evidence type="ECO:0000259" key="2">
    <source>
        <dbReference type="Pfam" id="PF14420"/>
    </source>
</evidence>
<name>A0A0B7KBN9_BIOOC</name>
<dbReference type="PANTHER" id="PTHR38788:SF3">
    <property type="entry name" value="CLR5 DOMAIN-CONTAINING PROTEIN"/>
    <property type="match status" value="1"/>
</dbReference>
<accession>A0A0B7KBN9</accession>
<proteinExistence type="predicted"/>
<sequence length="98" mass="11619">MPSNRRRTSGQPSARKRRPSAQEWEQHKDFIAHLYTNEGKKLKEVRQIMKDLYEFEAGESTYKKHLSKWNVFKNTRRPTRNDETSTPQPIDNSVQGDE</sequence>
<dbReference type="AlphaFoldDB" id="A0A0B7KBN9"/>
<feature type="region of interest" description="Disordered" evidence="1">
    <location>
        <begin position="1"/>
        <end position="24"/>
    </location>
</feature>
<organism evidence="3">
    <name type="scientific">Bionectria ochroleuca</name>
    <name type="common">Gliocladium roseum</name>
    <dbReference type="NCBI Taxonomy" id="29856"/>
    <lineage>
        <taxon>Eukaryota</taxon>
        <taxon>Fungi</taxon>
        <taxon>Dikarya</taxon>
        <taxon>Ascomycota</taxon>
        <taxon>Pezizomycotina</taxon>
        <taxon>Sordariomycetes</taxon>
        <taxon>Hypocreomycetidae</taxon>
        <taxon>Hypocreales</taxon>
        <taxon>Bionectriaceae</taxon>
        <taxon>Clonostachys</taxon>
    </lineage>
</organism>
<reference evidence="3" key="1">
    <citation type="submission" date="2015-01" db="EMBL/GenBank/DDBJ databases">
        <authorList>
            <person name="Durling Mikael"/>
        </authorList>
    </citation>
    <scope>NUCLEOTIDE SEQUENCE</scope>
</reference>
<feature type="region of interest" description="Disordered" evidence="1">
    <location>
        <begin position="74"/>
        <end position="98"/>
    </location>
</feature>
<protein>
    <recommendedName>
        <fullName evidence="2">Clr5 domain-containing protein</fullName>
    </recommendedName>
</protein>
<dbReference type="InterPro" id="IPR025676">
    <property type="entry name" value="Clr5_dom"/>
</dbReference>
<evidence type="ECO:0000313" key="3">
    <source>
        <dbReference type="EMBL" id="CEO54978.1"/>
    </source>
</evidence>
<dbReference type="EMBL" id="CDPU01000047">
    <property type="protein sequence ID" value="CEO54978.1"/>
    <property type="molecule type" value="Genomic_DNA"/>
</dbReference>
<feature type="domain" description="Clr5" evidence="2">
    <location>
        <begin position="20"/>
        <end position="73"/>
    </location>
</feature>
<dbReference type="Pfam" id="PF14420">
    <property type="entry name" value="Clr5"/>
    <property type="match status" value="1"/>
</dbReference>
<evidence type="ECO:0000256" key="1">
    <source>
        <dbReference type="SAM" id="MobiDB-lite"/>
    </source>
</evidence>
<feature type="compositionally biased region" description="Basic residues" evidence="1">
    <location>
        <begin position="1"/>
        <end position="19"/>
    </location>
</feature>